<accession>A0ABX9EEJ4</accession>
<sequence length="27" mass="2975">GYAAYAYISDTTNGWKGWYNIGTTTIS</sequence>
<dbReference type="EMBL" id="QLTT01000017">
    <property type="protein sequence ID" value="RAS58832.1"/>
    <property type="molecule type" value="Genomic_DNA"/>
</dbReference>
<protein>
    <submittedName>
        <fullName evidence="2">Uncharacterized protein</fullName>
    </submittedName>
</protein>
<evidence type="ECO:0000313" key="3">
    <source>
        <dbReference type="Proteomes" id="UP000248714"/>
    </source>
</evidence>
<keyword evidence="3" id="KW-1185">Reference proteome</keyword>
<name>A0ABX9EEJ4_9PSEU</name>
<dbReference type="Proteomes" id="UP000248714">
    <property type="component" value="Unassembled WGS sequence"/>
</dbReference>
<evidence type="ECO:0000313" key="1">
    <source>
        <dbReference type="EMBL" id="RAS58832.1"/>
    </source>
</evidence>
<feature type="non-terminal residue" evidence="2">
    <location>
        <position position="1"/>
    </location>
</feature>
<reference evidence="2 3" key="1">
    <citation type="submission" date="2018-06" db="EMBL/GenBank/DDBJ databases">
        <title>Genomic Encyclopedia of Type Strains, Phase IV (KMG-IV): sequencing the most valuable type-strain genomes for metagenomic binning, comparative biology and taxonomic classification.</title>
        <authorList>
            <person name="Goeker M."/>
        </authorList>
    </citation>
    <scope>NUCLEOTIDE SEQUENCE [LARGE SCALE GENOMIC DNA]</scope>
    <source>
        <strain evidence="2 3">DSM 45479</strain>
    </source>
</reference>
<comment type="caution">
    <text evidence="2">The sequence shown here is derived from an EMBL/GenBank/DDBJ whole genome shotgun (WGS) entry which is preliminary data.</text>
</comment>
<dbReference type="EMBL" id="QLTT01000002">
    <property type="protein sequence ID" value="RAS67942.1"/>
    <property type="molecule type" value="Genomic_DNA"/>
</dbReference>
<proteinExistence type="predicted"/>
<evidence type="ECO:0000313" key="2">
    <source>
        <dbReference type="EMBL" id="RAS67942.1"/>
    </source>
</evidence>
<organism evidence="2 3">
    <name type="scientific">Lentzea atacamensis</name>
    <dbReference type="NCBI Taxonomy" id="531938"/>
    <lineage>
        <taxon>Bacteria</taxon>
        <taxon>Bacillati</taxon>
        <taxon>Actinomycetota</taxon>
        <taxon>Actinomycetes</taxon>
        <taxon>Pseudonocardiales</taxon>
        <taxon>Pseudonocardiaceae</taxon>
        <taxon>Lentzea</taxon>
    </lineage>
</organism>
<gene>
    <name evidence="2" type="ORF">C8D87_1021</name>
    <name evidence="1" type="ORF">C8D87_1171</name>
</gene>